<comment type="similarity">
    <text evidence="2">Belongs to the FPG family.</text>
</comment>
<evidence type="ECO:0000256" key="5">
    <source>
        <dbReference type="ARBA" id="ARBA00022763"/>
    </source>
</evidence>
<evidence type="ECO:0000256" key="3">
    <source>
        <dbReference type="ARBA" id="ARBA00012720"/>
    </source>
</evidence>
<dbReference type="Pfam" id="PF01149">
    <property type="entry name" value="Fapy_DNA_glyco"/>
    <property type="match status" value="1"/>
</dbReference>
<gene>
    <name evidence="17" type="ORF">NNX28_11160</name>
</gene>
<keyword evidence="4" id="KW-0479">Metal-binding</keyword>
<dbReference type="EMBL" id="JANFLP010000011">
    <property type="protein sequence ID" value="MCQ1950485.1"/>
    <property type="molecule type" value="Genomic_DNA"/>
</dbReference>
<sequence length="299" mass="32400">MPEGHSIHRLARQFSSVFGGERLTVSSPQGRFAAGAARLDGHVLEAAEAHGKQLFLHFDHDLYLRIHLGLYGAFDFGGDETFIGSSSIGAPRRLGEQEVAGDDGAGYSGPPEPKGAVRVRLVSKHGWADLRGPTACEVVTEAERQKVLARLGPDPLADGADGAAGRAAEFTRRLRSKGSPVGLLLMNQEVLAGVGNVYRAEVLFRRRMSPWRLGRSVGEAEAGELWDDVVRLMNDGVRQGRIITTEPQDRDDTGEPVPVSEAHYVYKRTGLPCRRCGTPVAGTEMGARKLYWCPSCQAD</sequence>
<keyword evidence="11" id="KW-0456">Lyase</keyword>
<evidence type="ECO:0000256" key="11">
    <source>
        <dbReference type="ARBA" id="ARBA00023239"/>
    </source>
</evidence>
<evidence type="ECO:0000256" key="8">
    <source>
        <dbReference type="ARBA" id="ARBA00022833"/>
    </source>
</evidence>
<evidence type="ECO:0000256" key="7">
    <source>
        <dbReference type="ARBA" id="ARBA00022801"/>
    </source>
</evidence>
<evidence type="ECO:0000256" key="2">
    <source>
        <dbReference type="ARBA" id="ARBA00009409"/>
    </source>
</evidence>
<keyword evidence="9" id="KW-0238">DNA-binding</keyword>
<accession>A0ABT1NRX9</accession>
<evidence type="ECO:0000256" key="10">
    <source>
        <dbReference type="ARBA" id="ARBA00023204"/>
    </source>
</evidence>
<dbReference type="InterPro" id="IPR035937">
    <property type="entry name" value="FPG_N"/>
</dbReference>
<dbReference type="SMART" id="SM00898">
    <property type="entry name" value="Fapy_DNA_glyco"/>
    <property type="match status" value="1"/>
</dbReference>
<evidence type="ECO:0000256" key="1">
    <source>
        <dbReference type="ARBA" id="ARBA00001947"/>
    </source>
</evidence>
<evidence type="ECO:0000256" key="12">
    <source>
        <dbReference type="ARBA" id="ARBA00023268"/>
    </source>
</evidence>
<keyword evidence="10" id="KW-0234">DNA repair</keyword>
<dbReference type="InterPro" id="IPR010663">
    <property type="entry name" value="Znf_FPG/IleRS"/>
</dbReference>
<keyword evidence="8" id="KW-0862">Zinc</keyword>
<evidence type="ECO:0000256" key="14">
    <source>
        <dbReference type="PROSITE-ProRule" id="PRU00391"/>
    </source>
</evidence>
<evidence type="ECO:0000256" key="9">
    <source>
        <dbReference type="ARBA" id="ARBA00023125"/>
    </source>
</evidence>
<reference evidence="17 18" key="1">
    <citation type="submission" date="2022-07" db="EMBL/GenBank/DDBJ databases">
        <title>Novel species in genus Arthrobacter.</title>
        <authorList>
            <person name="Liu Y."/>
        </authorList>
    </citation>
    <scope>NUCLEOTIDE SEQUENCE [LARGE SCALE GENOMIC DNA]</scope>
    <source>
        <strain evidence="18">zg-Y859</strain>
    </source>
</reference>
<dbReference type="PROSITE" id="PS51068">
    <property type="entry name" value="FPG_CAT"/>
    <property type="match status" value="1"/>
</dbReference>
<keyword evidence="13" id="KW-0326">Glycosidase</keyword>
<dbReference type="SUPFAM" id="SSF81624">
    <property type="entry name" value="N-terminal domain of MutM-like DNA repair proteins"/>
    <property type="match status" value="1"/>
</dbReference>
<evidence type="ECO:0000256" key="4">
    <source>
        <dbReference type="ARBA" id="ARBA00022723"/>
    </source>
</evidence>
<evidence type="ECO:0000259" key="16">
    <source>
        <dbReference type="PROSITE" id="PS51068"/>
    </source>
</evidence>
<dbReference type="Gene3D" id="1.10.8.50">
    <property type="match status" value="1"/>
</dbReference>
<dbReference type="InterPro" id="IPR015886">
    <property type="entry name" value="H2TH_FPG"/>
</dbReference>
<keyword evidence="5" id="KW-0227">DNA damage</keyword>
<dbReference type="InterPro" id="IPR010979">
    <property type="entry name" value="Ribosomal_uS13-like_H2TH"/>
</dbReference>
<dbReference type="SUPFAM" id="SSF46946">
    <property type="entry name" value="S13-like H2TH domain"/>
    <property type="match status" value="1"/>
</dbReference>
<dbReference type="PANTHER" id="PTHR42697:SF3">
    <property type="entry name" value="ENDONUCLEASE 8 1"/>
    <property type="match status" value="1"/>
</dbReference>
<dbReference type="PROSITE" id="PS51066">
    <property type="entry name" value="ZF_FPG_2"/>
    <property type="match status" value="1"/>
</dbReference>
<dbReference type="EC" id="4.2.99.18" evidence="3"/>
<protein>
    <recommendedName>
        <fullName evidence="3">DNA-(apurinic or apyrimidinic site) lyase</fullName>
        <ecNumber evidence="3">4.2.99.18</ecNumber>
    </recommendedName>
</protein>
<keyword evidence="6 14" id="KW-0863">Zinc-finger</keyword>
<evidence type="ECO:0000313" key="17">
    <source>
        <dbReference type="EMBL" id="MCQ1950485.1"/>
    </source>
</evidence>
<keyword evidence="7" id="KW-0378">Hydrolase</keyword>
<evidence type="ECO:0000313" key="18">
    <source>
        <dbReference type="Proteomes" id="UP001206924"/>
    </source>
</evidence>
<keyword evidence="12" id="KW-0511">Multifunctional enzyme</keyword>
<dbReference type="Pfam" id="PF06827">
    <property type="entry name" value="zf-FPG_IleRS"/>
    <property type="match status" value="1"/>
</dbReference>
<dbReference type="SMART" id="SM01232">
    <property type="entry name" value="H2TH"/>
    <property type="match status" value="1"/>
</dbReference>
<dbReference type="InterPro" id="IPR000214">
    <property type="entry name" value="Znf_DNA_glyclase/AP_lyase"/>
</dbReference>
<evidence type="ECO:0000256" key="6">
    <source>
        <dbReference type="ARBA" id="ARBA00022771"/>
    </source>
</evidence>
<name>A0ABT1NRX9_9MICC</name>
<dbReference type="SUPFAM" id="SSF57716">
    <property type="entry name" value="Glucocorticoid receptor-like (DNA-binding domain)"/>
    <property type="match status" value="1"/>
</dbReference>
<dbReference type="InterPro" id="IPR012319">
    <property type="entry name" value="FPG_cat"/>
</dbReference>
<proteinExistence type="inferred from homology"/>
<comment type="caution">
    <text evidence="17">The sequence shown here is derived from an EMBL/GenBank/DDBJ whole genome shotgun (WGS) entry which is preliminary data.</text>
</comment>
<feature type="domain" description="FPG-type" evidence="15">
    <location>
        <begin position="264"/>
        <end position="298"/>
    </location>
</feature>
<dbReference type="PANTHER" id="PTHR42697">
    <property type="entry name" value="ENDONUCLEASE 8"/>
    <property type="match status" value="1"/>
</dbReference>
<dbReference type="Proteomes" id="UP001206924">
    <property type="component" value="Unassembled WGS sequence"/>
</dbReference>
<organism evidence="17 18">
    <name type="scientific">Arthrobacter jinronghuae</name>
    <dbReference type="NCBI Taxonomy" id="2964609"/>
    <lineage>
        <taxon>Bacteria</taxon>
        <taxon>Bacillati</taxon>
        <taxon>Actinomycetota</taxon>
        <taxon>Actinomycetes</taxon>
        <taxon>Micrococcales</taxon>
        <taxon>Micrococcaceae</taxon>
        <taxon>Arthrobacter</taxon>
    </lineage>
</organism>
<evidence type="ECO:0000256" key="13">
    <source>
        <dbReference type="ARBA" id="ARBA00023295"/>
    </source>
</evidence>
<keyword evidence="18" id="KW-1185">Reference proteome</keyword>
<dbReference type="RefSeq" id="WP_255865790.1">
    <property type="nucleotide sequence ID" value="NZ_CP104263.1"/>
</dbReference>
<evidence type="ECO:0000259" key="15">
    <source>
        <dbReference type="PROSITE" id="PS51066"/>
    </source>
</evidence>
<dbReference type="CDD" id="cd08970">
    <property type="entry name" value="AcNei1_N"/>
    <property type="match status" value="1"/>
</dbReference>
<dbReference type="Gene3D" id="3.20.190.10">
    <property type="entry name" value="MutM-like, N-terminal"/>
    <property type="match status" value="1"/>
</dbReference>
<comment type="cofactor">
    <cofactor evidence="1">
        <name>Zn(2+)</name>
        <dbReference type="ChEBI" id="CHEBI:29105"/>
    </cofactor>
</comment>
<feature type="domain" description="Formamidopyrimidine-DNA glycosylase catalytic" evidence="16">
    <location>
        <begin position="2"/>
        <end position="89"/>
    </location>
</feature>
<dbReference type="Pfam" id="PF06831">
    <property type="entry name" value="H2TH"/>
    <property type="match status" value="1"/>
</dbReference>